<dbReference type="VEuPathDB" id="TriTrypDB:BSAL_38200"/>
<name>A0A0S4JPX0_BODSA</name>
<evidence type="ECO:0000313" key="2">
    <source>
        <dbReference type="EMBL" id="CUG92559.1"/>
    </source>
</evidence>
<gene>
    <name evidence="2" type="ORF">BSAL_38200</name>
</gene>
<evidence type="ECO:0000313" key="3">
    <source>
        <dbReference type="Proteomes" id="UP000051952"/>
    </source>
</evidence>
<sequence>MFNSRGTPWNRDISSTDPSTWPKSWNASDIEGFLRGSLLNPAAAPNYKSFETLLSSGDLKSLAQLLKAYVKPPAPSEVDLEQYLARHVNNVVDKASMPAQERLQHLTVLDKALAPKPGSELRNIAFISSPRGTGKTQFLKWFVFMRRAEAMKYGRVIVRCCDKTSHDTTDRRRPSWITRVLDDRCATATQKQNPSAATDAIAEGLCELIRTHVESVTGDTQDPAKYNNPPNAYAMWMSETARHFKIPANKQNLDPLIILDTCELLAEHDHKSLVHAPSRKPYTLLEAFCLAVPAPYSILVIGCNAQIGQTKETEASLLARANIKNVGPLLPLTEKGYRSAITESWKVDVDDATLVPLHNLTGGVPRLLRLANMNQPQTMSLASGSVNAFNRCFEVYSAAARAQYPVQPAWFPQAYTCFLASSTKAKVNGSGIISVKPEWRKTAGALTYAEATTLSMGSYDPDKGRFMVAPITFVDAVVTKPDAPILPSQLHPFLNADVVARRSAPSVDSAFEVAFLYAVYARYLLAHWENTSSPWVSLAKVFEGAIPPKQVPMLERFDVDMSKGLPATTATVMEVGEVHLTCRRNNMKRTSPLIEMPLLLKRQDAQLKAKGTAKVGYRVASDAPFLLSVIPKASTDNEGVVFLDADLMSSISWLKSR</sequence>
<dbReference type="Proteomes" id="UP000051952">
    <property type="component" value="Unassembled WGS sequence"/>
</dbReference>
<evidence type="ECO:0000256" key="1">
    <source>
        <dbReference type="SAM" id="MobiDB-lite"/>
    </source>
</evidence>
<protein>
    <submittedName>
        <fullName evidence="2">Bodo-specific multi-copy gene family, putative</fullName>
    </submittedName>
</protein>
<proteinExistence type="predicted"/>
<accession>A0A0S4JPX0</accession>
<dbReference type="AlphaFoldDB" id="A0A0S4JPX0"/>
<organism evidence="2 3">
    <name type="scientific">Bodo saltans</name>
    <name type="common">Flagellated protozoan</name>
    <dbReference type="NCBI Taxonomy" id="75058"/>
    <lineage>
        <taxon>Eukaryota</taxon>
        <taxon>Discoba</taxon>
        <taxon>Euglenozoa</taxon>
        <taxon>Kinetoplastea</taxon>
        <taxon>Metakinetoplastina</taxon>
        <taxon>Eubodonida</taxon>
        <taxon>Bodonidae</taxon>
        <taxon>Bodo</taxon>
    </lineage>
</organism>
<keyword evidence="3" id="KW-1185">Reference proteome</keyword>
<reference evidence="3" key="1">
    <citation type="submission" date="2015-09" db="EMBL/GenBank/DDBJ databases">
        <authorList>
            <consortium name="Pathogen Informatics"/>
        </authorList>
    </citation>
    <scope>NUCLEOTIDE SEQUENCE [LARGE SCALE GENOMIC DNA]</scope>
    <source>
        <strain evidence="3">Lake Konstanz</strain>
    </source>
</reference>
<feature type="region of interest" description="Disordered" evidence="1">
    <location>
        <begin position="1"/>
        <end position="21"/>
    </location>
</feature>
<dbReference type="EMBL" id="CYKH01002061">
    <property type="protein sequence ID" value="CUG92559.1"/>
    <property type="molecule type" value="Genomic_DNA"/>
</dbReference>